<dbReference type="AlphaFoldDB" id="A0A1J7BCP7"/>
<evidence type="ECO:0000256" key="1">
    <source>
        <dbReference type="SAM" id="MobiDB-lite"/>
    </source>
</evidence>
<feature type="region of interest" description="Disordered" evidence="1">
    <location>
        <begin position="193"/>
        <end position="246"/>
    </location>
</feature>
<dbReference type="Proteomes" id="UP000243342">
    <property type="component" value="Unassembled WGS sequence"/>
</dbReference>
<dbReference type="InterPro" id="IPR006521">
    <property type="entry name" value="Tail_protein_I"/>
</dbReference>
<organism evidence="2 3">
    <name type="scientific">Mangrovactinospora gilvigrisea</name>
    <dbReference type="NCBI Taxonomy" id="1428644"/>
    <lineage>
        <taxon>Bacteria</taxon>
        <taxon>Bacillati</taxon>
        <taxon>Actinomycetota</taxon>
        <taxon>Actinomycetes</taxon>
        <taxon>Kitasatosporales</taxon>
        <taxon>Streptomycetaceae</taxon>
        <taxon>Mangrovactinospora</taxon>
    </lineage>
</organism>
<dbReference type="EMBL" id="MLCF01000099">
    <property type="protein sequence ID" value="OIV36365.1"/>
    <property type="molecule type" value="Genomic_DNA"/>
</dbReference>
<dbReference type="STRING" id="1428644.BIV57_16705"/>
<dbReference type="Pfam" id="PF09684">
    <property type="entry name" value="Tail_P2_I"/>
    <property type="match status" value="1"/>
</dbReference>
<accession>A0A1J7BCP7</accession>
<proteinExistence type="predicted"/>
<evidence type="ECO:0000313" key="3">
    <source>
        <dbReference type="Proteomes" id="UP000243342"/>
    </source>
</evidence>
<dbReference type="InterPro" id="IPR011748">
    <property type="entry name" value="Unchr_phage_tail-like"/>
</dbReference>
<dbReference type="NCBIfam" id="TIGR02242">
    <property type="entry name" value="tail_TIGR02242"/>
    <property type="match status" value="1"/>
</dbReference>
<keyword evidence="3" id="KW-1185">Reference proteome</keyword>
<feature type="region of interest" description="Disordered" evidence="1">
    <location>
        <begin position="1"/>
        <end position="23"/>
    </location>
</feature>
<dbReference type="OrthoDB" id="370073at2"/>
<reference evidence="2 3" key="1">
    <citation type="submission" date="2016-10" db="EMBL/GenBank/DDBJ databases">
        <title>Genome sequence of Streptomyces gilvigriseus MUSC 26.</title>
        <authorList>
            <person name="Lee L.-H."/>
            <person name="Ser H.-L."/>
        </authorList>
    </citation>
    <scope>NUCLEOTIDE SEQUENCE [LARGE SCALE GENOMIC DNA]</scope>
    <source>
        <strain evidence="2 3">MUSC 26</strain>
    </source>
</reference>
<comment type="caution">
    <text evidence="2">The sequence shown here is derived from an EMBL/GenBank/DDBJ whole genome shotgun (WGS) entry which is preliminary data.</text>
</comment>
<protein>
    <recommendedName>
        <fullName evidence="4">Phage tail protein</fullName>
    </recommendedName>
</protein>
<gene>
    <name evidence="2" type="ORF">BIV57_16705</name>
</gene>
<evidence type="ECO:0008006" key="4">
    <source>
        <dbReference type="Google" id="ProtNLM"/>
    </source>
</evidence>
<name>A0A1J7BCP7_9ACTN</name>
<evidence type="ECO:0000313" key="2">
    <source>
        <dbReference type="EMBL" id="OIV36365.1"/>
    </source>
</evidence>
<sequence>MTVDRLGDGASTRGRVDGLPSPHPLGPRLPAVFAEDSMAQRWVAGLDDLLAPLLVDLDNFDAYLRTALAPEDFLRWLGSWVGAETGPDAAGTRLRAAVAAAGRLHRLRGTAEGLAEAVRLAFGVRPEIEESGGATWSARPLGEFPGSSAPGVLVRLRVPDPSAVDVRLLEELVAAARPAHVPYRVEVVGAGPAPSADAGPEPAPGGGGFGPWLGDATALSDVPPVIDPRSGAMGTTRETGGTGGNG</sequence>